<feature type="non-terminal residue" evidence="1">
    <location>
        <position position="1"/>
    </location>
</feature>
<proteinExistence type="predicted"/>
<dbReference type="AlphaFoldDB" id="A0A7J6KUK8"/>
<accession>A0A7J6KUK8</accession>
<sequence>HPLRSVAVEYRLVTTATTCSRVTRLLQSDCNCTGEGGWGCVLPSLVEILYKIVPDLERLKAFYLLLKAIVEHLEPMEVADSSCYTSPVAGAQREIWLKLLGPGQ</sequence>
<dbReference type="Proteomes" id="UP000570595">
    <property type="component" value="Unassembled WGS sequence"/>
</dbReference>
<gene>
    <name evidence="1" type="ORF">FOZ61_000618</name>
</gene>
<organism evidence="1 2">
    <name type="scientific">Perkinsus olseni</name>
    <name type="common">Perkinsus atlanticus</name>
    <dbReference type="NCBI Taxonomy" id="32597"/>
    <lineage>
        <taxon>Eukaryota</taxon>
        <taxon>Sar</taxon>
        <taxon>Alveolata</taxon>
        <taxon>Perkinsozoa</taxon>
        <taxon>Perkinsea</taxon>
        <taxon>Perkinsida</taxon>
        <taxon>Perkinsidae</taxon>
        <taxon>Perkinsus</taxon>
    </lineage>
</organism>
<protein>
    <submittedName>
        <fullName evidence="1">Uncharacterized protein</fullName>
    </submittedName>
</protein>
<evidence type="ECO:0000313" key="2">
    <source>
        <dbReference type="Proteomes" id="UP000570595"/>
    </source>
</evidence>
<name>A0A7J6KUK8_PEROL</name>
<reference evidence="1 2" key="1">
    <citation type="submission" date="2020-04" db="EMBL/GenBank/DDBJ databases">
        <title>Perkinsus olseni comparative genomics.</title>
        <authorList>
            <person name="Bogema D.R."/>
        </authorList>
    </citation>
    <scope>NUCLEOTIDE SEQUENCE [LARGE SCALE GENOMIC DNA]</scope>
    <source>
        <strain evidence="1">ATCC PRA-179</strain>
    </source>
</reference>
<evidence type="ECO:0000313" key="1">
    <source>
        <dbReference type="EMBL" id="KAF4650166.1"/>
    </source>
</evidence>
<comment type="caution">
    <text evidence="1">The sequence shown here is derived from an EMBL/GenBank/DDBJ whole genome shotgun (WGS) entry which is preliminary data.</text>
</comment>
<dbReference type="EMBL" id="JABAHT010001111">
    <property type="protein sequence ID" value="KAF4650166.1"/>
    <property type="molecule type" value="Genomic_DNA"/>
</dbReference>